<keyword evidence="1" id="KW-0175">Coiled coil</keyword>
<dbReference type="AlphaFoldDB" id="A0A0W0W6I3"/>
<organism evidence="3 4">
    <name type="scientific">Legionella maceachernii</name>
    <dbReference type="NCBI Taxonomy" id="466"/>
    <lineage>
        <taxon>Bacteria</taxon>
        <taxon>Pseudomonadati</taxon>
        <taxon>Pseudomonadota</taxon>
        <taxon>Gammaproteobacteria</taxon>
        <taxon>Legionellales</taxon>
        <taxon>Legionellaceae</taxon>
        <taxon>Legionella</taxon>
    </lineage>
</organism>
<keyword evidence="2" id="KW-0732">Signal</keyword>
<accession>A0A0W0W6I3</accession>
<feature type="signal peptide" evidence="2">
    <location>
        <begin position="1"/>
        <end position="18"/>
    </location>
</feature>
<name>A0A0W0W6I3_9GAMM</name>
<feature type="coiled-coil region" evidence="1">
    <location>
        <begin position="368"/>
        <end position="395"/>
    </location>
</feature>
<dbReference type="OrthoDB" id="7064038at2"/>
<evidence type="ECO:0000313" key="3">
    <source>
        <dbReference type="EMBL" id="KTD27959.1"/>
    </source>
</evidence>
<evidence type="ECO:0000256" key="2">
    <source>
        <dbReference type="SAM" id="SignalP"/>
    </source>
</evidence>
<proteinExistence type="predicted"/>
<feature type="chain" id="PRO_5006915328" evidence="2">
    <location>
        <begin position="19"/>
        <end position="563"/>
    </location>
</feature>
<sequence length="563" mass="64814">MKTPVLCAFFFLCCQIHAQGQILVVSGGDNPGLNHYSQYLQTKTLYNDLVSRYGQDAVRIYFGAGNNATTSNPVLDVHKIENTKEDKYNKTDIMLAGIIPNNQPATKANVSAYFMSPLIKTISPNQNFLMFVSDHGMPNAFSEDKETNPFGNNCIDLWHYDQTLIDNTKAEDFYKACLSKNELSALLTQIPAQHVIFQMSQCFSGGFHQLSVSEKEGYPSANPKICGFTAVTPDHIASGCTADANGATYQGYERSFTEWYTGINVVNGKKMREPAKTMFFAHRNAALEDMTADVPLSTSDYYLLQWADLFSKDQFISRLTNYDNKTINKIYQNYREYRAAINNPDLKDFITMTEATEQKISQIVPFANDFYRLSLVNQEEKIKQLEHQIQQKSIELNIVWDGMMNAYLNIIMPVWQKAIKEHQISTLSAKEYAFEKELYQPIVTNRLYEHPYQFDNYFLQYLSMKNNDTDLVNYRKNRNEIIKQWALENQNQTLANTIDYWQILNKKQQQIKDELDASEKNKQLLKRILIYNKVIAAWVTLIKIQDKTALNELQGLLNCEHSE</sequence>
<dbReference type="STRING" id="466.Lmac_1018"/>
<dbReference type="Proteomes" id="UP000054908">
    <property type="component" value="Unassembled WGS sequence"/>
</dbReference>
<comment type="caution">
    <text evidence="3">The sequence shown here is derived from an EMBL/GenBank/DDBJ whole genome shotgun (WGS) entry which is preliminary data.</text>
</comment>
<dbReference type="PATRIC" id="fig|466.6.peg.1084"/>
<protein>
    <submittedName>
        <fullName evidence="3">Uncharacterized protein</fullName>
    </submittedName>
</protein>
<dbReference type="RefSeq" id="WP_058451817.1">
    <property type="nucleotide sequence ID" value="NZ_CAAAIB010000018.1"/>
</dbReference>
<dbReference type="EMBL" id="LNYL01000027">
    <property type="protein sequence ID" value="KTD27959.1"/>
    <property type="molecule type" value="Genomic_DNA"/>
</dbReference>
<gene>
    <name evidence="3" type="ORF">Lmac_1018</name>
</gene>
<evidence type="ECO:0000256" key="1">
    <source>
        <dbReference type="SAM" id="Coils"/>
    </source>
</evidence>
<keyword evidence="4" id="KW-1185">Reference proteome</keyword>
<evidence type="ECO:0000313" key="4">
    <source>
        <dbReference type="Proteomes" id="UP000054908"/>
    </source>
</evidence>
<reference evidence="3 4" key="1">
    <citation type="submission" date="2015-11" db="EMBL/GenBank/DDBJ databases">
        <title>Genomic analysis of 38 Legionella species identifies large and diverse effector repertoires.</title>
        <authorList>
            <person name="Burstein D."/>
            <person name="Amaro F."/>
            <person name="Zusman T."/>
            <person name="Lifshitz Z."/>
            <person name="Cohen O."/>
            <person name="Gilbert J.A."/>
            <person name="Pupko T."/>
            <person name="Shuman H.A."/>
            <person name="Segal G."/>
        </authorList>
    </citation>
    <scope>NUCLEOTIDE SEQUENCE [LARGE SCALE GENOMIC DNA]</scope>
    <source>
        <strain evidence="3 4">PX-1-G2-E2</strain>
    </source>
</reference>
<dbReference type="Gene3D" id="3.40.50.1460">
    <property type="match status" value="1"/>
</dbReference>